<sequence>MAEGMVLAPFDDVDISTTQGRSAFLRTARVCVPLEWEHSVEHAGYAEYAGAVGTLMLREMSKPKPIYLHARFTYPSMGLNEPEGYCFLFRLEDQSEFFLMISDSGAILTVPEPPFEIIASKSKEDTERALADFRARNPGKISI</sequence>
<gene>
    <name evidence="1" type="ORF">HB770_12750</name>
</gene>
<dbReference type="EMBL" id="CP050549">
    <property type="protein sequence ID" value="QND42469.1"/>
    <property type="molecule type" value="Genomic_DNA"/>
</dbReference>
<dbReference type="RefSeq" id="WP_162769134.1">
    <property type="nucleotide sequence ID" value="NZ_WIEA01000015.1"/>
</dbReference>
<protein>
    <submittedName>
        <fullName evidence="1">Uncharacterized protein</fullName>
    </submittedName>
</protein>
<evidence type="ECO:0000313" key="2">
    <source>
        <dbReference type="Proteomes" id="UP000515518"/>
    </source>
</evidence>
<dbReference type="Proteomes" id="UP000515518">
    <property type="component" value="Chromosome"/>
</dbReference>
<proteinExistence type="predicted"/>
<name>A0A7G6RJN7_RHILV</name>
<dbReference type="AlphaFoldDB" id="A0A7G6RJN7"/>
<accession>A0A7G6RJN7</accession>
<evidence type="ECO:0000313" key="1">
    <source>
        <dbReference type="EMBL" id="QND42469.1"/>
    </source>
</evidence>
<organism evidence="1 2">
    <name type="scientific">Rhizobium leguminosarum bv. viciae</name>
    <dbReference type="NCBI Taxonomy" id="387"/>
    <lineage>
        <taxon>Bacteria</taxon>
        <taxon>Pseudomonadati</taxon>
        <taxon>Pseudomonadota</taxon>
        <taxon>Alphaproteobacteria</taxon>
        <taxon>Hyphomicrobiales</taxon>
        <taxon>Rhizobiaceae</taxon>
        <taxon>Rhizobium/Agrobacterium group</taxon>
        <taxon>Rhizobium</taxon>
    </lineage>
</organism>
<reference evidence="2" key="1">
    <citation type="journal article" date="2020" name="Mol. Plant Microbe">
        <title>Rhizobial microsymbionts of the narrowly endemic Oxytropis species growing in Kamchatka are characterized by significant genetic diversity and possess a set of genes that are associated with T3SS and T6SS secretion systems and can affect the development of symbiosis.</title>
        <authorList>
            <person name="Safronova V."/>
            <person name="Guro P."/>
            <person name="Sazanova A."/>
            <person name="Kuznetsova I."/>
            <person name="Belimov A."/>
            <person name="Yakubov V."/>
            <person name="Chirak E."/>
            <person name="Afonin A."/>
            <person name="Gogolev Y."/>
            <person name="Andronov E."/>
            <person name="Tikhonovich I."/>
        </authorList>
    </citation>
    <scope>NUCLEOTIDE SEQUENCE [LARGE SCALE GENOMIC DNA]</scope>
    <source>
        <strain evidence="2">RCAM0610</strain>
    </source>
</reference>